<name>A0ABU3BR72_9BACT</name>
<keyword evidence="6" id="KW-1185">Reference proteome</keyword>
<protein>
    <submittedName>
        <fullName evidence="5">MlaD family protein</fullName>
    </submittedName>
</protein>
<evidence type="ECO:0000256" key="3">
    <source>
        <dbReference type="SAM" id="Phobius"/>
    </source>
</evidence>
<keyword evidence="3" id="KW-0472">Membrane</keyword>
<feature type="coiled-coil region" evidence="1">
    <location>
        <begin position="320"/>
        <end position="347"/>
    </location>
</feature>
<feature type="compositionally biased region" description="Low complexity" evidence="2">
    <location>
        <begin position="356"/>
        <end position="366"/>
    </location>
</feature>
<evidence type="ECO:0000259" key="4">
    <source>
        <dbReference type="Pfam" id="PF02470"/>
    </source>
</evidence>
<accession>A0ABU3BR72</accession>
<dbReference type="InterPro" id="IPR052336">
    <property type="entry name" value="MlaD_Phospholipid_Transporter"/>
</dbReference>
<feature type="compositionally biased region" description="Pro residues" evidence="2">
    <location>
        <begin position="367"/>
        <end position="383"/>
    </location>
</feature>
<dbReference type="InterPro" id="IPR003399">
    <property type="entry name" value="Mce/MlaD"/>
</dbReference>
<evidence type="ECO:0000256" key="1">
    <source>
        <dbReference type="SAM" id="Coils"/>
    </source>
</evidence>
<evidence type="ECO:0000313" key="6">
    <source>
        <dbReference type="Proteomes" id="UP001267426"/>
    </source>
</evidence>
<dbReference type="PANTHER" id="PTHR33371">
    <property type="entry name" value="INTERMEMBRANE PHOSPHOLIPID TRANSPORT SYSTEM BINDING PROTEIN MLAD-RELATED"/>
    <property type="match status" value="1"/>
</dbReference>
<evidence type="ECO:0000313" key="5">
    <source>
        <dbReference type="EMBL" id="MDT0631784.1"/>
    </source>
</evidence>
<dbReference type="PANTHER" id="PTHR33371:SF4">
    <property type="entry name" value="INTERMEMBRANE PHOSPHOLIPID TRANSPORT SYSTEM BINDING PROTEIN MLAD"/>
    <property type="match status" value="1"/>
</dbReference>
<gene>
    <name evidence="5" type="ORF">RM540_08510</name>
</gene>
<dbReference type="Proteomes" id="UP001267426">
    <property type="component" value="Unassembled WGS sequence"/>
</dbReference>
<dbReference type="Pfam" id="PF02470">
    <property type="entry name" value="MlaD"/>
    <property type="match status" value="1"/>
</dbReference>
<feature type="region of interest" description="Disordered" evidence="2">
    <location>
        <begin position="356"/>
        <end position="394"/>
    </location>
</feature>
<sequence>MSRQARLGLVVIVGLLGAVGFMFVIASQGNLLGSSFGLRSQFNNIGGLLPGAKVLYGGYGVGRVTGIQLPNAPGQPITVFMQVDEEVRPLIREDSRAAIQTDGLVGNVIVSLTPGSPDLPEVATNGVLEGVDPFVISAVTDRLFASVSRFDSLTLNLTDITSDIRSGQGTLGQFLYDEALYDNTVATTEEFQNTLRTFTTRADALVSVAEDASQSVDQILAKVNTGGGTVARFLNEDDVYETFLETAQQLQAGAAQLQTVSADVRAITDRFNQAAGFATLGAFRFAELMEAGKHNFLFRGYFEDRGYYEMAPFEVRERAIAETLADLQEWERRLLAQQQEIDAALLELERRGITLPDAPPSDAATPVVPPPVVPNTDVPPRPAPVQTGGAADGQ</sequence>
<keyword evidence="3" id="KW-1133">Transmembrane helix</keyword>
<evidence type="ECO:0000256" key="2">
    <source>
        <dbReference type="SAM" id="MobiDB-lite"/>
    </source>
</evidence>
<reference evidence="5 6" key="1">
    <citation type="submission" date="2023-09" db="EMBL/GenBank/DDBJ databases">
        <authorList>
            <person name="Rey-Velasco X."/>
        </authorList>
    </citation>
    <scope>NUCLEOTIDE SEQUENCE [LARGE SCALE GENOMIC DNA]</scope>
    <source>
        <strain evidence="5 6">F394</strain>
    </source>
</reference>
<dbReference type="EMBL" id="JAVRHT010000017">
    <property type="protein sequence ID" value="MDT0631784.1"/>
    <property type="molecule type" value="Genomic_DNA"/>
</dbReference>
<keyword evidence="1" id="KW-0175">Coiled coil</keyword>
<keyword evidence="3" id="KW-0812">Transmembrane</keyword>
<feature type="transmembrane region" description="Helical" evidence="3">
    <location>
        <begin position="7"/>
        <end position="26"/>
    </location>
</feature>
<comment type="caution">
    <text evidence="5">The sequence shown here is derived from an EMBL/GenBank/DDBJ whole genome shotgun (WGS) entry which is preliminary data.</text>
</comment>
<organism evidence="5 6">
    <name type="scientific">Rubrivirga litoralis</name>
    <dbReference type="NCBI Taxonomy" id="3075598"/>
    <lineage>
        <taxon>Bacteria</taxon>
        <taxon>Pseudomonadati</taxon>
        <taxon>Rhodothermota</taxon>
        <taxon>Rhodothermia</taxon>
        <taxon>Rhodothermales</taxon>
        <taxon>Rubricoccaceae</taxon>
        <taxon>Rubrivirga</taxon>
    </lineage>
</organism>
<proteinExistence type="predicted"/>
<dbReference type="RefSeq" id="WP_311663128.1">
    <property type="nucleotide sequence ID" value="NZ_JAVRHT010000017.1"/>
</dbReference>
<feature type="domain" description="Mce/MlaD" evidence="4">
    <location>
        <begin position="40"/>
        <end position="115"/>
    </location>
</feature>